<protein>
    <submittedName>
        <fullName evidence="1">Pilus assembly protein PilM</fullName>
    </submittedName>
</protein>
<dbReference type="Gene3D" id="3.30.1490.300">
    <property type="match status" value="1"/>
</dbReference>
<dbReference type="AlphaFoldDB" id="A0AAW9NXJ5"/>
<keyword evidence="2" id="KW-1185">Reference proteome</keyword>
<accession>A0AAW9NXJ5</accession>
<dbReference type="Gene3D" id="3.30.420.40">
    <property type="match status" value="2"/>
</dbReference>
<dbReference type="InterPro" id="IPR005883">
    <property type="entry name" value="PilM"/>
</dbReference>
<dbReference type="EMBL" id="JARSFG010000017">
    <property type="protein sequence ID" value="MEC1179243.1"/>
    <property type="molecule type" value="Genomic_DNA"/>
</dbReference>
<evidence type="ECO:0000313" key="2">
    <source>
        <dbReference type="Proteomes" id="UP001344888"/>
    </source>
</evidence>
<evidence type="ECO:0000313" key="1">
    <source>
        <dbReference type="EMBL" id="MEC1179243.1"/>
    </source>
</evidence>
<dbReference type="Pfam" id="PF11104">
    <property type="entry name" value="PilM_2"/>
    <property type="match status" value="1"/>
</dbReference>
<proteinExistence type="predicted"/>
<comment type="caution">
    <text evidence="1">The sequence shown here is derived from an EMBL/GenBank/DDBJ whole genome shotgun (WGS) entry which is preliminary data.</text>
</comment>
<dbReference type="RefSeq" id="WP_326123741.1">
    <property type="nucleotide sequence ID" value="NZ_JARSFG010000017.1"/>
</dbReference>
<name>A0AAW9NXJ5_9BACL</name>
<reference evidence="1 2" key="1">
    <citation type="submission" date="2023-03" db="EMBL/GenBank/DDBJ databases">
        <title>Bacillus Genome Sequencing.</title>
        <authorList>
            <person name="Dunlap C."/>
        </authorList>
    </citation>
    <scope>NUCLEOTIDE SEQUENCE [LARGE SCALE GENOMIC DNA]</scope>
    <source>
        <strain evidence="1 2">B-59205</strain>
    </source>
</reference>
<organism evidence="1 2">
    <name type="scientific">Metasolibacillus meyeri</name>
    <dbReference type="NCBI Taxonomy" id="1071052"/>
    <lineage>
        <taxon>Bacteria</taxon>
        <taxon>Bacillati</taxon>
        <taxon>Bacillota</taxon>
        <taxon>Bacilli</taxon>
        <taxon>Bacillales</taxon>
        <taxon>Caryophanaceae</taxon>
        <taxon>Metasolibacillus</taxon>
    </lineage>
</organism>
<gene>
    <name evidence="1" type="primary">pilM</name>
    <name evidence="1" type="ORF">P9B03_12170</name>
</gene>
<dbReference type="Proteomes" id="UP001344888">
    <property type="component" value="Unassembled WGS sequence"/>
</dbReference>
<sequence>MFKLKKKSHVAIELNDYILRVLVKKGEQLAQWETHDILLAQGIVQDSVIVDEVALFKLIKDNVALFGGKKQLVRTFVPDTSVLLKTFEHPQDVEGSKLKPYVQMELGRTVHLPFHEPLIDVYDPIEGDGQATLFAAPSEEVMKLVNLLLDAPLTPEAIDIRALCNLRLLEQMEKLQNNKTYMITNWLINELTVCIYSNGHVDFLRFQTIDTDLTKWHGVADSQNEVMFSYTGEEDDYRMLLIDQVMELDRIMNFFRFSLHKGEKMIDEVVVMGDNPWLSTISELIAESLPVVISTVNDKVIQQHYPNMKAKYAALIGLALKEVHA</sequence>